<dbReference type="PANTHER" id="PTHR33488">
    <property type="entry name" value="ZGC:162509"/>
    <property type="match status" value="1"/>
</dbReference>
<feature type="coiled-coil region" evidence="1">
    <location>
        <begin position="171"/>
        <end position="205"/>
    </location>
</feature>
<dbReference type="EMBL" id="AKHW03006127">
    <property type="protein sequence ID" value="KYO24114.1"/>
    <property type="molecule type" value="Genomic_DNA"/>
</dbReference>
<dbReference type="Proteomes" id="UP000050525">
    <property type="component" value="Unassembled WGS sequence"/>
</dbReference>
<organism evidence="2 3">
    <name type="scientific">Alligator mississippiensis</name>
    <name type="common">American alligator</name>
    <dbReference type="NCBI Taxonomy" id="8496"/>
    <lineage>
        <taxon>Eukaryota</taxon>
        <taxon>Metazoa</taxon>
        <taxon>Chordata</taxon>
        <taxon>Craniata</taxon>
        <taxon>Vertebrata</taxon>
        <taxon>Euteleostomi</taxon>
        <taxon>Archelosauria</taxon>
        <taxon>Archosauria</taxon>
        <taxon>Crocodylia</taxon>
        <taxon>Alligatoridae</taxon>
        <taxon>Alligatorinae</taxon>
        <taxon>Alligator</taxon>
    </lineage>
</organism>
<dbReference type="AlphaFoldDB" id="A0A151MHY2"/>
<feature type="coiled-coil region" evidence="1">
    <location>
        <begin position="384"/>
        <end position="468"/>
    </location>
</feature>
<evidence type="ECO:0000256" key="1">
    <source>
        <dbReference type="SAM" id="Coils"/>
    </source>
</evidence>
<evidence type="ECO:0000313" key="3">
    <source>
        <dbReference type="Proteomes" id="UP000050525"/>
    </source>
</evidence>
<proteinExistence type="predicted"/>
<keyword evidence="3" id="KW-1185">Reference proteome</keyword>
<reference evidence="2 3" key="1">
    <citation type="journal article" date="2012" name="Genome Biol.">
        <title>Sequencing three crocodilian genomes to illuminate the evolution of archosaurs and amniotes.</title>
        <authorList>
            <person name="St John J.A."/>
            <person name="Braun E.L."/>
            <person name="Isberg S.R."/>
            <person name="Miles L.G."/>
            <person name="Chong A.Y."/>
            <person name="Gongora J."/>
            <person name="Dalzell P."/>
            <person name="Moran C."/>
            <person name="Bed'hom B."/>
            <person name="Abzhanov A."/>
            <person name="Burgess S.C."/>
            <person name="Cooksey A.M."/>
            <person name="Castoe T.A."/>
            <person name="Crawford N.G."/>
            <person name="Densmore L.D."/>
            <person name="Drew J.C."/>
            <person name="Edwards S.V."/>
            <person name="Faircloth B.C."/>
            <person name="Fujita M.K."/>
            <person name="Greenwold M.J."/>
            <person name="Hoffmann F.G."/>
            <person name="Howard J.M."/>
            <person name="Iguchi T."/>
            <person name="Janes D.E."/>
            <person name="Khan S.Y."/>
            <person name="Kohno S."/>
            <person name="de Koning A.J."/>
            <person name="Lance S.L."/>
            <person name="McCarthy F.M."/>
            <person name="McCormack J.E."/>
            <person name="Merchant M.E."/>
            <person name="Peterson D.G."/>
            <person name="Pollock D.D."/>
            <person name="Pourmand N."/>
            <person name="Raney B.J."/>
            <person name="Roessler K.A."/>
            <person name="Sanford J.R."/>
            <person name="Sawyer R.H."/>
            <person name="Schmidt C.J."/>
            <person name="Triplett E.W."/>
            <person name="Tuberville T.D."/>
            <person name="Venegas-Anaya M."/>
            <person name="Howard J.T."/>
            <person name="Jarvis E.D."/>
            <person name="Guillette L.J.Jr."/>
            <person name="Glenn T.C."/>
            <person name="Green R.E."/>
            <person name="Ray D.A."/>
        </authorList>
    </citation>
    <scope>NUCLEOTIDE SEQUENCE [LARGE SCALE GENOMIC DNA]</scope>
    <source>
        <strain evidence="2">KSC_2009_1</strain>
    </source>
</reference>
<name>A0A151MHY2_ALLMI</name>
<protein>
    <submittedName>
        <fullName evidence="2">Uncharacterized protein</fullName>
    </submittedName>
</protein>
<comment type="caution">
    <text evidence="2">The sequence shown here is derived from an EMBL/GenBank/DDBJ whole genome shotgun (WGS) entry which is preliminary data.</text>
</comment>
<dbReference type="Gene3D" id="1.25.40.10">
    <property type="entry name" value="Tetratricopeptide repeat domain"/>
    <property type="match status" value="1"/>
</dbReference>
<evidence type="ECO:0000313" key="2">
    <source>
        <dbReference type="EMBL" id="KYO24114.1"/>
    </source>
</evidence>
<dbReference type="InterPro" id="IPR011990">
    <property type="entry name" value="TPR-like_helical_dom_sf"/>
</dbReference>
<dbReference type="PANTHER" id="PTHR33488:SF2">
    <property type="entry name" value="EARLY ENDOSOME ANTIGEN 1-LIKE"/>
    <property type="match status" value="1"/>
</dbReference>
<accession>A0A151MHY2</accession>
<keyword evidence="1" id="KW-0175">Coiled coil</keyword>
<sequence length="523" mass="60866">MPGDTMAAAEGDTLFKENQARHETKQLLKPYANWRELLKPPPVLITTQEDFESIFNEKGYYLIEYPHLKDFRKCVQKMSNDEKNAFQEGYTKMRAIFKSIFHMDEKVQNFIKEDKEVNSLSLTDLEEIKSKTKNFMDSAQGTKQIFLELIYQVHMLLEDCKMAKCDYEKTVEDVHRALQREMEKKEKIEQDKQIAEQDLETVSSQIKKYFSSPCSGHLILMACSKAGSDGDLPNKVVDTIKMILSCSSKNMATNKLLNIAYALHFSVMRLKKMAQGQIQEDEICKLRNSFQSLKATGQELGSFKDKVQKAWQLGFEICNKFKIMAFAQNKEMMKQEVMMKISTLDKEVSEFDTVGREFLQSLPCPFTEPNLPTDQGNSDFSEINKMIREEKNKAKEMVKNLKSASEAFRQTLDEKKEQELITILWNLACYEQKQDDYKEILKILSEVLDNLEKQKLQWERMVEFFEVLEFCLSQVKISLDSVEVTQQITKSNPNFPVYIQAFSLFHEVYLLSSAYLDYFTSFP</sequence>
<gene>
    <name evidence="2" type="ORF">Y1Q_0022924</name>
</gene>
<dbReference type="STRING" id="8496.A0A151MHY2"/>